<evidence type="ECO:0000256" key="2">
    <source>
        <dbReference type="ARBA" id="ARBA00022837"/>
    </source>
</evidence>
<keyword evidence="1" id="KW-0677">Repeat</keyword>
<sequence length="91" mass="10417">MTICSSTKVSREMTIEEFKAWLKQFDADGDGRISKNELRTAMRSLGIYFTTWKSRRGIRFADSNGDGFIDDNEIDGLIEFAQNKLGIMIEK</sequence>
<keyword evidence="5" id="KW-1185">Reference proteome</keyword>
<dbReference type="GO" id="GO:0005509">
    <property type="term" value="F:calcium ion binding"/>
    <property type="evidence" value="ECO:0007669"/>
    <property type="project" value="InterPro"/>
</dbReference>
<feature type="domain" description="EF-hand" evidence="3">
    <location>
        <begin position="13"/>
        <end position="48"/>
    </location>
</feature>
<dbReference type="Pfam" id="PF13202">
    <property type="entry name" value="EF-hand_5"/>
    <property type="match status" value="2"/>
</dbReference>
<dbReference type="OrthoDB" id="26525at2759"/>
<dbReference type="Gene3D" id="1.10.238.10">
    <property type="entry name" value="EF-hand"/>
    <property type="match status" value="1"/>
</dbReference>
<dbReference type="InParanoid" id="A0A2G5ELJ5"/>
<evidence type="ECO:0000313" key="5">
    <source>
        <dbReference type="Proteomes" id="UP000230069"/>
    </source>
</evidence>
<dbReference type="CDD" id="cd00051">
    <property type="entry name" value="EFh"/>
    <property type="match status" value="1"/>
</dbReference>
<dbReference type="STRING" id="218851.A0A2G5ELJ5"/>
<dbReference type="PROSITE" id="PS00018">
    <property type="entry name" value="EF_HAND_1"/>
    <property type="match status" value="2"/>
</dbReference>
<dbReference type="InterPro" id="IPR050145">
    <property type="entry name" value="Centrin_CML-like"/>
</dbReference>
<name>A0A2G5ELJ5_AQUCA</name>
<dbReference type="Proteomes" id="UP000230069">
    <property type="component" value="Unassembled WGS sequence"/>
</dbReference>
<dbReference type="EMBL" id="KZ305024">
    <property type="protein sequence ID" value="PIA56437.1"/>
    <property type="molecule type" value="Genomic_DNA"/>
</dbReference>
<dbReference type="SMART" id="SM00054">
    <property type="entry name" value="EFh"/>
    <property type="match status" value="2"/>
</dbReference>
<organism evidence="4 5">
    <name type="scientific">Aquilegia coerulea</name>
    <name type="common">Rocky mountain columbine</name>
    <dbReference type="NCBI Taxonomy" id="218851"/>
    <lineage>
        <taxon>Eukaryota</taxon>
        <taxon>Viridiplantae</taxon>
        <taxon>Streptophyta</taxon>
        <taxon>Embryophyta</taxon>
        <taxon>Tracheophyta</taxon>
        <taxon>Spermatophyta</taxon>
        <taxon>Magnoliopsida</taxon>
        <taxon>Ranunculales</taxon>
        <taxon>Ranunculaceae</taxon>
        <taxon>Thalictroideae</taxon>
        <taxon>Aquilegia</taxon>
    </lineage>
</organism>
<dbReference type="SUPFAM" id="SSF47473">
    <property type="entry name" value="EF-hand"/>
    <property type="match status" value="1"/>
</dbReference>
<dbReference type="InterPro" id="IPR002048">
    <property type="entry name" value="EF_hand_dom"/>
</dbReference>
<accession>A0A2G5ELJ5</accession>
<dbReference type="PROSITE" id="PS50222">
    <property type="entry name" value="EF_HAND_2"/>
    <property type="match status" value="1"/>
</dbReference>
<protein>
    <recommendedName>
        <fullName evidence="3">EF-hand domain-containing protein</fullName>
    </recommendedName>
</protein>
<evidence type="ECO:0000259" key="3">
    <source>
        <dbReference type="PROSITE" id="PS50222"/>
    </source>
</evidence>
<dbReference type="AlphaFoldDB" id="A0A2G5ELJ5"/>
<evidence type="ECO:0000313" key="4">
    <source>
        <dbReference type="EMBL" id="PIA56437.1"/>
    </source>
</evidence>
<dbReference type="InterPro" id="IPR018247">
    <property type="entry name" value="EF_Hand_1_Ca_BS"/>
</dbReference>
<reference evidence="4 5" key="1">
    <citation type="submission" date="2017-09" db="EMBL/GenBank/DDBJ databases">
        <title>WGS assembly of Aquilegia coerulea Goldsmith.</title>
        <authorList>
            <person name="Hodges S."/>
            <person name="Kramer E."/>
            <person name="Nordborg M."/>
            <person name="Tomkins J."/>
            <person name="Borevitz J."/>
            <person name="Derieg N."/>
            <person name="Yan J."/>
            <person name="Mihaltcheva S."/>
            <person name="Hayes R.D."/>
            <person name="Rokhsar D."/>
        </authorList>
    </citation>
    <scope>NUCLEOTIDE SEQUENCE [LARGE SCALE GENOMIC DNA]</scope>
    <source>
        <strain evidence="5">cv. Goldsmith</strain>
    </source>
</reference>
<gene>
    <name evidence="4" type="ORF">AQUCO_00700634v1</name>
</gene>
<evidence type="ECO:0000256" key="1">
    <source>
        <dbReference type="ARBA" id="ARBA00022737"/>
    </source>
</evidence>
<dbReference type="InterPro" id="IPR011992">
    <property type="entry name" value="EF-hand-dom_pair"/>
</dbReference>
<keyword evidence="2" id="KW-0106">Calcium</keyword>
<dbReference type="PANTHER" id="PTHR23050">
    <property type="entry name" value="CALCIUM BINDING PROTEIN"/>
    <property type="match status" value="1"/>
</dbReference>
<proteinExistence type="predicted"/>